<dbReference type="InterPro" id="IPR030392">
    <property type="entry name" value="S74_ICA"/>
</dbReference>
<keyword evidence="2" id="KW-0946">Virion</keyword>
<dbReference type="PROSITE" id="PS51688">
    <property type="entry name" value="ICA"/>
    <property type="match status" value="1"/>
</dbReference>
<feature type="domain" description="Peptidase S74" evidence="3">
    <location>
        <begin position="1177"/>
        <end position="1271"/>
    </location>
</feature>
<organism evidence="4">
    <name type="scientific">uncultured Caudovirales phage</name>
    <dbReference type="NCBI Taxonomy" id="2100421"/>
    <lineage>
        <taxon>Viruses</taxon>
        <taxon>Duplodnaviria</taxon>
        <taxon>Heunggongvirae</taxon>
        <taxon>Uroviricota</taxon>
        <taxon>Caudoviricetes</taxon>
        <taxon>Peduoviridae</taxon>
        <taxon>Maltschvirus</taxon>
        <taxon>Maltschvirus maltsch</taxon>
    </lineage>
</organism>
<evidence type="ECO:0000259" key="3">
    <source>
        <dbReference type="PROSITE" id="PS51688"/>
    </source>
</evidence>
<accession>A0A6J7XA79</accession>
<proteinExistence type="predicted"/>
<sequence>MATLQGKAVKNTYRQVLQIGANNVGVSGTLQPVQDGAGINTALSLSTTAATINGTLTITGDLIITGGGIQITDLIDDTVATLIQNGTGITWAYNDTLRTLTPTITIATADGGVQGDFMQLNTGANEANAVAKIYWNSSEGTADLGLLGGQVILPLGQKQVARVLNNSGSIFNKSAYQVVKITAAQGQRLAVGLAQANNDANSTDTLGLVAENIANNQEGFITTSGLITNVDTTGDLQLEDWNDGDILYLSPTTPGAITKVKPIAPQHTIIVGFVVYAHKNNGKIYVKVDNGYELDELHNVRITAVADNNILQYNSALAVWENVAGTTTNLAEGTNLYYTQARFDSAFAAKTTTNLAEGTNLYFTTARGDANFATNFATKTTTNLPEGTNLYFTNSRARLALSVTAGTGISYNDGTGVFSLASIPNASLTNSSVTINSQALPLGGSVTLTTTNIAEGTNLYWTDARFDSRFGTKTTTNLAEGTNLYYTQARFNTAFDAKTTTDLDEGTNLYYTDARSRAAFSENAVGLDYSSGSGVLSLTSGYAIPTTVKLGQYDTAYNRSIVSAAVTGTGTKTLSLTQQDANVVTASWTDLGITTINGTANQIAATTVGNTTTLAFTNDVTMPNNLVVSGNLTINGTATYVNTQSISAKDPLFEVANDNNTTDAVDIGYYGRYFDSAQTRVEFTGLFRDASDAGKFKMFTGLVDEPTNVVDTTGTGYTIGTLVANFEGNLAGTANAANQLSTARSISATGDAAWTVNFDGSANATAALTLANTGVTATTYGTTTSVPTIAVDAKGRITSASNTNIAFPVTTVNGASGTVVLTTSNIAEGSNQYFTSARAQASITGGASSVVTADLTASRALVSDGSGKIAASASTTATEVSYLSGVTSAIQTQLNTKAADNAVVHLSGTETITGSKTFSGGLASNALTLTGALSGTSATFSGQVNSATKYAWGSSTTGTTGQIATDGTNNFFDYLGTLFIRNASASANRLILTSTGNLTIGSTEGTGAGTLFAGAATLTGALTGTSATFSSTVTGRSYSIVSPNGYSGQIISQGDIFGGAGTNLLFQSSTGNSIGFLTNGGTTFNMFINTSGNVLIGTTTDVGNKVYIVTPTASNGLRIVADPTYNALSIGGTGRLAADYPGVTNGRFELNDAGTLFLRQYGNGTVSIVAGQVISTSNINLKNDDGGIEDALNKVLKLNPRYFYWKEDSGIDSNERQLGFYAQEVQEALGEEVANDNGNGKWGVNDRGIIAMLTKAMQEQQVQIEELKALIAAK</sequence>
<evidence type="ECO:0000313" key="4">
    <source>
        <dbReference type="EMBL" id="CAB5225812.1"/>
    </source>
</evidence>
<dbReference type="EMBL" id="LR798352">
    <property type="protein sequence ID" value="CAB5225812.1"/>
    <property type="molecule type" value="Genomic_DNA"/>
</dbReference>
<evidence type="ECO:0000256" key="2">
    <source>
        <dbReference type="ARBA" id="ARBA00022732"/>
    </source>
</evidence>
<dbReference type="Gene3D" id="6.10.140.2190">
    <property type="match status" value="1"/>
</dbReference>
<name>A0A6J7XA79_9CAUD</name>
<protein>
    <submittedName>
        <fullName evidence="4">Intramolecular chaperone auto-processing domain containing protein</fullName>
    </submittedName>
</protein>
<dbReference type="GO" id="GO:0098015">
    <property type="term" value="C:virus tail"/>
    <property type="evidence" value="ECO:0007669"/>
    <property type="project" value="UniProtKB-KW"/>
</dbReference>
<evidence type="ECO:0000256" key="1">
    <source>
        <dbReference type="ARBA" id="ARBA00004328"/>
    </source>
</evidence>
<reference evidence="4" key="1">
    <citation type="submission" date="2020-05" db="EMBL/GenBank/DDBJ databases">
        <authorList>
            <person name="Chiriac C."/>
            <person name="Salcher M."/>
            <person name="Ghai R."/>
            <person name="Kavagutti S V."/>
        </authorList>
    </citation>
    <scope>NUCLEOTIDE SEQUENCE</scope>
</reference>
<dbReference type="Pfam" id="PF13884">
    <property type="entry name" value="Peptidase_S74"/>
    <property type="match status" value="1"/>
</dbReference>
<comment type="subcellular location">
    <subcellularLocation>
        <location evidence="1">Virion</location>
    </subcellularLocation>
</comment>
<gene>
    <name evidence="4" type="ORF">UFOVP753_8</name>
</gene>
<keyword evidence="2" id="KW-1227">Viral tail protein</keyword>